<organism evidence="3 4">
    <name type="scientific">Sulfurimonas marina</name>
    <dbReference type="NCBI Taxonomy" id="2590551"/>
    <lineage>
        <taxon>Bacteria</taxon>
        <taxon>Pseudomonadati</taxon>
        <taxon>Campylobacterota</taxon>
        <taxon>Epsilonproteobacteria</taxon>
        <taxon>Campylobacterales</taxon>
        <taxon>Sulfurimonadaceae</taxon>
        <taxon>Sulfurimonas</taxon>
    </lineage>
</organism>
<reference evidence="3 4" key="1">
    <citation type="submission" date="2019-06" db="EMBL/GenBank/DDBJ databases">
        <title>Sulfurimonas gotlandica sp. nov., a chemoautotrophic and psychrotolerant epsilonproteobacterium isolated from a pelagic redoxcline, and an emended description of the genus Sulfurimonas.</title>
        <authorList>
            <person name="Wang S."/>
            <person name="Jiang L."/>
            <person name="Shao Z."/>
        </authorList>
    </citation>
    <scope>NUCLEOTIDE SEQUENCE [LARGE SCALE GENOMIC DNA]</scope>
    <source>
        <strain evidence="3 4">B2</strain>
    </source>
</reference>
<keyword evidence="4" id="KW-1185">Reference proteome</keyword>
<feature type="transmembrane region" description="Helical" evidence="2">
    <location>
        <begin position="31"/>
        <end position="52"/>
    </location>
</feature>
<dbReference type="AlphaFoldDB" id="A0A7M1AUM5"/>
<feature type="coiled-coil region" evidence="1">
    <location>
        <begin position="104"/>
        <end position="131"/>
    </location>
</feature>
<sequence length="413" mass="47557">MLSTDFLVSFGFMALLFLRQVYILKQPNKINYAPLMLSIGFIATILHIITAPDNIDTFKLFRESLFPLLVSLVLFVIMNIMHQTQQSAVAKNQENFIKVLGSELSELKSFILELEKRMTLAQQEDREIQAQNIEKFKKDLVALDKIQSNQMKFVDMFGDVENSLGDVKKEYKYFSEVQLPELDRVVHKHIDILRVAEQEHYNNLKSIIEQDKENKTNFVQNIQEVKKTLEGLQNISHEIANSIIQQTLSQLSGVTKSYESQINLLRTHSEGIKTSLSEDDAILSNIRSQSELLLQQISLMANKMADFQQKQMVFNDVYKNIEGLISDIEAIKSDYVKAQSQLSNISLELLETKDQKVYEMKKNLDELSEVISKKIDESLEQLHEHYHIASKDITQSVQMLTKRAQIQKGYGES</sequence>
<gene>
    <name evidence="3" type="ORF">FJR03_04970</name>
</gene>
<keyword evidence="2" id="KW-0812">Transmembrane</keyword>
<evidence type="ECO:0000256" key="1">
    <source>
        <dbReference type="SAM" id="Coils"/>
    </source>
</evidence>
<evidence type="ECO:0000256" key="2">
    <source>
        <dbReference type="SAM" id="Phobius"/>
    </source>
</evidence>
<name>A0A7M1AUM5_9BACT</name>
<proteinExistence type="predicted"/>
<keyword evidence="2" id="KW-1133">Transmembrane helix</keyword>
<keyword evidence="1" id="KW-0175">Coiled coil</keyword>
<dbReference type="EMBL" id="CP041165">
    <property type="protein sequence ID" value="QOP41127.1"/>
    <property type="molecule type" value="Genomic_DNA"/>
</dbReference>
<keyword evidence="2" id="KW-0472">Membrane</keyword>
<feature type="transmembrane region" description="Helical" evidence="2">
    <location>
        <begin position="6"/>
        <end position="24"/>
    </location>
</feature>
<feature type="transmembrane region" description="Helical" evidence="2">
    <location>
        <begin position="64"/>
        <end position="81"/>
    </location>
</feature>
<dbReference type="Proteomes" id="UP000593910">
    <property type="component" value="Chromosome"/>
</dbReference>
<accession>A0A7M1AUM5</accession>
<protein>
    <submittedName>
        <fullName evidence="3">Uncharacterized protein</fullName>
    </submittedName>
</protein>
<evidence type="ECO:0000313" key="4">
    <source>
        <dbReference type="Proteomes" id="UP000593910"/>
    </source>
</evidence>
<evidence type="ECO:0000313" key="3">
    <source>
        <dbReference type="EMBL" id="QOP41127.1"/>
    </source>
</evidence>
<dbReference type="KEGG" id="smax:FJR03_04970"/>
<dbReference type="RefSeq" id="WP_193114546.1">
    <property type="nucleotide sequence ID" value="NZ_CP041165.1"/>
</dbReference>